<evidence type="ECO:0000313" key="1">
    <source>
        <dbReference type="Ensembl" id="ENSEBUP00000016306.1"/>
    </source>
</evidence>
<reference evidence="1" key="1">
    <citation type="submission" date="2025-08" db="UniProtKB">
        <authorList>
            <consortium name="Ensembl"/>
        </authorList>
    </citation>
    <scope>IDENTIFICATION</scope>
</reference>
<dbReference type="PANTHER" id="PTHR12461">
    <property type="entry name" value="HYPOXIA-INDUCIBLE FACTOR 1 ALPHA INHIBITOR-RELATED"/>
    <property type="match status" value="1"/>
</dbReference>
<organism evidence="1 2">
    <name type="scientific">Eptatretus burgeri</name>
    <name type="common">Inshore hagfish</name>
    <dbReference type="NCBI Taxonomy" id="7764"/>
    <lineage>
        <taxon>Eukaryota</taxon>
        <taxon>Metazoa</taxon>
        <taxon>Chordata</taxon>
        <taxon>Craniata</taxon>
        <taxon>Vertebrata</taxon>
        <taxon>Cyclostomata</taxon>
        <taxon>Myxini</taxon>
        <taxon>Myxiniformes</taxon>
        <taxon>Myxinidae</taxon>
        <taxon>Eptatretinae</taxon>
        <taxon>Eptatretus</taxon>
    </lineage>
</organism>
<evidence type="ECO:0000313" key="2">
    <source>
        <dbReference type="Proteomes" id="UP000694388"/>
    </source>
</evidence>
<name>A0A8C4QJJ4_EPTBU</name>
<dbReference type="Proteomes" id="UP000694388">
    <property type="component" value="Unplaced"/>
</dbReference>
<dbReference type="Ensembl" id="ENSEBUT00000016883.1">
    <property type="protein sequence ID" value="ENSEBUP00000016306.1"/>
    <property type="gene ID" value="ENSEBUG00000010237.1"/>
</dbReference>
<dbReference type="Gene3D" id="2.60.120.650">
    <property type="entry name" value="Cupin"/>
    <property type="match status" value="1"/>
</dbReference>
<dbReference type="SUPFAM" id="SSF51197">
    <property type="entry name" value="Clavaminate synthase-like"/>
    <property type="match status" value="1"/>
</dbReference>
<dbReference type="PANTHER" id="PTHR12461:SF43">
    <property type="entry name" value="HSPB1-ASSOCIATED PROTEIN 1"/>
    <property type="match status" value="1"/>
</dbReference>
<dbReference type="AlphaFoldDB" id="A0A8C4QJJ4"/>
<keyword evidence="2" id="KW-1185">Reference proteome</keyword>
<proteinExistence type="predicted"/>
<evidence type="ECO:0008006" key="3">
    <source>
        <dbReference type="Google" id="ProtNLM"/>
    </source>
</evidence>
<accession>A0A8C4QJJ4</accession>
<dbReference type="GeneTree" id="ENSGT00940000159893"/>
<sequence>MATTWPALGWTLEHLSEVTGEQRLQFRLGKMQPEKTPQFETDCRYILATLHQFTRWCAGDHGETVGPFLDLDPVDTWAYADYKYLAVLFPGNHQFLQGLVWSDFGYLGRDGRQSTLWIGSDGAGTPCHQDTYGSNLVLQIQGRCVHYDFQRAKHSFVLVLFLCFVSCWRIGILEVHQHWECNLFMVLAIAHIIFMKDNMGSLTSTN</sequence>
<dbReference type="OMA" id="RIQWEND"/>
<reference evidence="1" key="2">
    <citation type="submission" date="2025-09" db="UniProtKB">
        <authorList>
            <consortium name="Ensembl"/>
        </authorList>
    </citation>
    <scope>IDENTIFICATION</scope>
</reference>
<protein>
    <recommendedName>
        <fullName evidence="3">JmjC domain-containing protein</fullName>
    </recommendedName>
</protein>